<feature type="non-terminal residue" evidence="1">
    <location>
        <position position="93"/>
    </location>
</feature>
<keyword evidence="2" id="KW-1185">Reference proteome</keyword>
<dbReference type="Proteomes" id="UP000789860">
    <property type="component" value="Unassembled WGS sequence"/>
</dbReference>
<comment type="caution">
    <text evidence="1">The sequence shown here is derived from an EMBL/GenBank/DDBJ whole genome shotgun (WGS) entry which is preliminary data.</text>
</comment>
<protein>
    <submittedName>
        <fullName evidence="1">2509_t:CDS:1</fullName>
    </submittedName>
</protein>
<accession>A0ACA9PQW4</accession>
<organism evidence="1 2">
    <name type="scientific">Scutellospora calospora</name>
    <dbReference type="NCBI Taxonomy" id="85575"/>
    <lineage>
        <taxon>Eukaryota</taxon>
        <taxon>Fungi</taxon>
        <taxon>Fungi incertae sedis</taxon>
        <taxon>Mucoromycota</taxon>
        <taxon>Glomeromycotina</taxon>
        <taxon>Glomeromycetes</taxon>
        <taxon>Diversisporales</taxon>
        <taxon>Gigasporaceae</taxon>
        <taxon>Scutellospora</taxon>
    </lineage>
</organism>
<evidence type="ECO:0000313" key="1">
    <source>
        <dbReference type="EMBL" id="CAG8719501.1"/>
    </source>
</evidence>
<proteinExistence type="predicted"/>
<name>A0ACA9PQW4_9GLOM</name>
<sequence>ILKIITGTKLTFINSKKPQPKVPNPVKLSVPNTPRILITMSTTTFWCTVFALLMNATLLPTLGTEPFTPGPPGPQQISAEEEVGVGMGVVVLQ</sequence>
<dbReference type="EMBL" id="CAJVPM010046793">
    <property type="protein sequence ID" value="CAG8719501.1"/>
    <property type="molecule type" value="Genomic_DNA"/>
</dbReference>
<evidence type="ECO:0000313" key="2">
    <source>
        <dbReference type="Proteomes" id="UP000789860"/>
    </source>
</evidence>
<reference evidence="1" key="1">
    <citation type="submission" date="2021-06" db="EMBL/GenBank/DDBJ databases">
        <authorList>
            <person name="Kallberg Y."/>
            <person name="Tangrot J."/>
            <person name="Rosling A."/>
        </authorList>
    </citation>
    <scope>NUCLEOTIDE SEQUENCE</scope>
    <source>
        <strain evidence="1">AU212A</strain>
    </source>
</reference>
<feature type="non-terminal residue" evidence="1">
    <location>
        <position position="1"/>
    </location>
</feature>
<gene>
    <name evidence="1" type="ORF">SCALOS_LOCUS11201</name>
</gene>